<dbReference type="Proteomes" id="UP000248764">
    <property type="component" value="Unassembled WGS sequence"/>
</dbReference>
<keyword evidence="2" id="KW-1185">Reference proteome</keyword>
<sequence>MGPCLKPTARPILGGLGNIDAFSFAGLPGIDPWEAGTVRLYDPRTGLWRLYWMTSRSPGDFDPPMEGRFEDEVGVFYGAEERDGRAARVRFVWTHTPGAARWEQSYRFEEDGPWKTDWIMDFRPAG</sequence>
<protein>
    <recommendedName>
        <fullName evidence="3">DUF1579 domain-containing protein</fullName>
    </recommendedName>
</protein>
<dbReference type="EMBL" id="POTW01000036">
    <property type="protein sequence ID" value="PZF82577.1"/>
    <property type="molecule type" value="Genomic_DNA"/>
</dbReference>
<comment type="caution">
    <text evidence="1">The sequence shown here is derived from an EMBL/GenBank/DDBJ whole genome shotgun (WGS) entry which is preliminary data.</text>
</comment>
<reference evidence="1 2" key="1">
    <citation type="submission" date="2018-01" db="EMBL/GenBank/DDBJ databases">
        <title>Draft genome sequence of Jiangella sp. GTF31.</title>
        <authorList>
            <person name="Sahin N."/>
            <person name="Ay H."/>
            <person name="Saygin H."/>
        </authorList>
    </citation>
    <scope>NUCLEOTIDE SEQUENCE [LARGE SCALE GENOMIC DNA]</scope>
    <source>
        <strain evidence="1 2">GTF31</strain>
    </source>
</reference>
<evidence type="ECO:0008006" key="3">
    <source>
        <dbReference type="Google" id="ProtNLM"/>
    </source>
</evidence>
<organism evidence="1 2">
    <name type="scientific">Jiangella anatolica</name>
    <dbReference type="NCBI Taxonomy" id="2670374"/>
    <lineage>
        <taxon>Bacteria</taxon>
        <taxon>Bacillati</taxon>
        <taxon>Actinomycetota</taxon>
        <taxon>Actinomycetes</taxon>
        <taxon>Jiangellales</taxon>
        <taxon>Jiangellaceae</taxon>
        <taxon>Jiangella</taxon>
    </lineage>
</organism>
<proteinExistence type="predicted"/>
<evidence type="ECO:0000313" key="2">
    <source>
        <dbReference type="Proteomes" id="UP000248764"/>
    </source>
</evidence>
<name>A0A2W2C3L2_9ACTN</name>
<accession>A0A2W2C3L2</accession>
<dbReference type="AlphaFoldDB" id="A0A2W2C3L2"/>
<gene>
    <name evidence="1" type="ORF">C1I92_16215</name>
</gene>
<evidence type="ECO:0000313" key="1">
    <source>
        <dbReference type="EMBL" id="PZF82577.1"/>
    </source>
</evidence>